<accession>A0A6G5AHU8</accession>
<proteinExistence type="predicted"/>
<dbReference type="EMBL" id="GIKN01007487">
    <property type="protein sequence ID" value="NIE49760.1"/>
    <property type="molecule type" value="Transcribed_RNA"/>
</dbReference>
<organism evidence="1">
    <name type="scientific">Rhipicephalus microplus</name>
    <name type="common">Cattle tick</name>
    <name type="synonym">Boophilus microplus</name>
    <dbReference type="NCBI Taxonomy" id="6941"/>
    <lineage>
        <taxon>Eukaryota</taxon>
        <taxon>Metazoa</taxon>
        <taxon>Ecdysozoa</taxon>
        <taxon>Arthropoda</taxon>
        <taxon>Chelicerata</taxon>
        <taxon>Arachnida</taxon>
        <taxon>Acari</taxon>
        <taxon>Parasitiformes</taxon>
        <taxon>Ixodida</taxon>
        <taxon>Ixodoidea</taxon>
        <taxon>Ixodidae</taxon>
        <taxon>Rhipicephalinae</taxon>
        <taxon>Rhipicephalus</taxon>
        <taxon>Boophilus</taxon>
    </lineage>
</organism>
<sequence length="116" mass="12794">MQESRDAQGSWPHLLTEAHCSKSSSIRISQGKKMAVSILIIPLLISKCNHIVKTDEMQESWTCFLQAHTLFQSTTMHSGQEVFFSTSKPVIANHHVAATFDASMQTTIEASSTSKA</sequence>
<evidence type="ECO:0000313" key="1">
    <source>
        <dbReference type="EMBL" id="NIE49760.1"/>
    </source>
</evidence>
<reference evidence="1" key="1">
    <citation type="submission" date="2020-03" db="EMBL/GenBank/DDBJ databases">
        <title>A transcriptome and proteome of the tick Rhipicephalus microplus shaped by the genetic composition of its hosts and developmental stage.</title>
        <authorList>
            <person name="Garcia G.R."/>
            <person name="Ribeiro J.M.C."/>
            <person name="Maruyama S.R."/>
            <person name="Gardinasse L.G."/>
            <person name="Nelson K."/>
            <person name="Ferreira B.R."/>
            <person name="Andrade T.G."/>
            <person name="Santos I.K.F.M."/>
        </authorList>
    </citation>
    <scope>NUCLEOTIDE SEQUENCE</scope>
    <source>
        <strain evidence="1">NSGR</strain>
        <tissue evidence="1">Salivary glands</tissue>
    </source>
</reference>
<protein>
    <submittedName>
        <fullName evidence="1">Uncharacterized protein</fullName>
    </submittedName>
</protein>
<dbReference type="AlphaFoldDB" id="A0A6G5AHU8"/>
<name>A0A6G5AHU8_RHIMP</name>